<accession>A0A4Y8ABT1</accession>
<evidence type="ECO:0000313" key="3">
    <source>
        <dbReference type="EMBL" id="MBB3969213.1"/>
    </source>
</evidence>
<feature type="domain" description="BT-3987-like N-terminal" evidence="2">
    <location>
        <begin position="46"/>
        <end position="149"/>
    </location>
</feature>
<reference evidence="4 5" key="1">
    <citation type="journal article" date="2016" name="Int. J. Syst. Evol. Microbiol.">
        <title>Proposal of Mucilaginibacter phyllosphaerae sp. nov. isolated from the phyllosphere of Galium album.</title>
        <authorList>
            <person name="Aydogan E.L."/>
            <person name="Busse H.J."/>
            <person name="Moser G."/>
            <person name="Muller C."/>
            <person name="Kampfer P."/>
            <person name="Glaeser S.P."/>
        </authorList>
    </citation>
    <scope>NUCLEOTIDE SEQUENCE [LARGE SCALE GENOMIC DNA]</scope>
    <source>
        <strain evidence="4 5">PP-F2FG21</strain>
    </source>
</reference>
<sequence length="385" mass="42251">MKKLNIKLKLSLAGICCMAAIIVTGCKKSLDFHDVILITGTESGKLLPFTVESAPATYAVTATSTGKVNGDVTVNFAVDTSLVASYNTEVSGKYFAAPAGSYELSGNTGVIKSGTNVSDAVNVKLLSVDKFVSGRTYIIPVTIKNVTGSNSVLEASRTVYLKISRVLDFNSIDISNPNYYATYKFAQPYTNISQFTYEIKCYVNQFQPRINRLCNWGPANEAYPNLLRFGEFGSDPNQLQWVAPGGSGFSSTRFATKTWYTVSCVFDGSKYMMYVNGKLDMSFDGSPRSFELGALELGMSYGGYQFSQSIDARISEIRLWNKALSRTEIANGLCGVDAKSDGLITYYKMNEGSGNVFYDRTGNGRDITWPNQTVWLMDDNNKCVQ</sequence>
<dbReference type="Pfam" id="PF13385">
    <property type="entry name" value="Laminin_G_3"/>
    <property type="match status" value="1"/>
</dbReference>
<protein>
    <submittedName>
        <fullName evidence="4">DUF1735 domain-containing protein</fullName>
    </submittedName>
</protein>
<dbReference type="InterPro" id="IPR013728">
    <property type="entry name" value="BT_3987-like_N"/>
</dbReference>
<dbReference type="EMBL" id="JACIEG010000003">
    <property type="protein sequence ID" value="MBB3969213.1"/>
    <property type="molecule type" value="Genomic_DNA"/>
</dbReference>
<keyword evidence="6" id="KW-1185">Reference proteome</keyword>
<dbReference type="Proteomes" id="UP000583101">
    <property type="component" value="Unassembled WGS sequence"/>
</dbReference>
<dbReference type="SUPFAM" id="SSF49899">
    <property type="entry name" value="Concanavalin A-like lectins/glucanases"/>
    <property type="match status" value="1"/>
</dbReference>
<dbReference type="GO" id="GO:0004553">
    <property type="term" value="F:hydrolase activity, hydrolyzing O-glycosyl compounds"/>
    <property type="evidence" value="ECO:0007669"/>
    <property type="project" value="UniProtKB-ARBA"/>
</dbReference>
<evidence type="ECO:0000313" key="6">
    <source>
        <dbReference type="Proteomes" id="UP000583101"/>
    </source>
</evidence>
<dbReference type="Gene3D" id="2.60.40.1740">
    <property type="entry name" value="hypothetical protein (bacova_03559)"/>
    <property type="match status" value="1"/>
</dbReference>
<feature type="signal peptide" evidence="1">
    <location>
        <begin position="1"/>
        <end position="19"/>
    </location>
</feature>
<comment type="caution">
    <text evidence="4">The sequence shown here is derived from an EMBL/GenBank/DDBJ whole genome shotgun (WGS) entry which is preliminary data.</text>
</comment>
<evidence type="ECO:0000313" key="5">
    <source>
        <dbReference type="Proteomes" id="UP000297248"/>
    </source>
</evidence>
<evidence type="ECO:0000256" key="1">
    <source>
        <dbReference type="SAM" id="SignalP"/>
    </source>
</evidence>
<dbReference type="OrthoDB" id="2582440at2"/>
<dbReference type="RefSeq" id="WP_134336847.1">
    <property type="nucleotide sequence ID" value="NZ_BMCZ01000002.1"/>
</dbReference>
<gene>
    <name evidence="4" type="ORF">E2R65_12710</name>
    <name evidence="3" type="ORF">GGR35_001816</name>
</gene>
<reference evidence="3 6" key="3">
    <citation type="submission" date="2020-08" db="EMBL/GenBank/DDBJ databases">
        <title>Genomic Encyclopedia of Type Strains, Phase IV (KMG-IV): sequencing the most valuable type-strain genomes for metagenomic binning, comparative biology and taxonomic classification.</title>
        <authorList>
            <person name="Goeker M."/>
        </authorList>
    </citation>
    <scope>NUCLEOTIDE SEQUENCE [LARGE SCALE GENOMIC DNA]</scope>
    <source>
        <strain evidence="3 6">DSM 100995</strain>
    </source>
</reference>
<dbReference type="Proteomes" id="UP000297248">
    <property type="component" value="Unassembled WGS sequence"/>
</dbReference>
<keyword evidence="1" id="KW-0732">Signal</keyword>
<reference evidence="4" key="2">
    <citation type="submission" date="2019-03" db="EMBL/GenBank/DDBJ databases">
        <authorList>
            <person name="Yan Y.-Q."/>
            <person name="Du Z.-J."/>
        </authorList>
    </citation>
    <scope>NUCLEOTIDE SEQUENCE</scope>
    <source>
        <strain evidence="4">PP-F2FG21</strain>
    </source>
</reference>
<evidence type="ECO:0000259" key="2">
    <source>
        <dbReference type="Pfam" id="PF08522"/>
    </source>
</evidence>
<dbReference type="Pfam" id="PF08522">
    <property type="entry name" value="BT_3987-like_N"/>
    <property type="match status" value="1"/>
</dbReference>
<organism evidence="4 5">
    <name type="scientific">Mucilaginibacter phyllosphaerae</name>
    <dbReference type="NCBI Taxonomy" id="1812349"/>
    <lineage>
        <taxon>Bacteria</taxon>
        <taxon>Pseudomonadati</taxon>
        <taxon>Bacteroidota</taxon>
        <taxon>Sphingobacteriia</taxon>
        <taxon>Sphingobacteriales</taxon>
        <taxon>Sphingobacteriaceae</taxon>
        <taxon>Mucilaginibacter</taxon>
    </lineage>
</organism>
<evidence type="ECO:0000313" key="4">
    <source>
        <dbReference type="EMBL" id="TEW65983.1"/>
    </source>
</evidence>
<name>A0A4Y8ABT1_9SPHI</name>
<dbReference type="Gene3D" id="2.60.120.200">
    <property type="match status" value="1"/>
</dbReference>
<proteinExistence type="predicted"/>
<dbReference type="GO" id="GO:0005975">
    <property type="term" value="P:carbohydrate metabolic process"/>
    <property type="evidence" value="ECO:0007669"/>
    <property type="project" value="UniProtKB-ARBA"/>
</dbReference>
<dbReference type="InterPro" id="IPR013320">
    <property type="entry name" value="ConA-like_dom_sf"/>
</dbReference>
<feature type="chain" id="PRO_5044616415" evidence="1">
    <location>
        <begin position="20"/>
        <end position="385"/>
    </location>
</feature>
<dbReference type="EMBL" id="SNQG01000004">
    <property type="protein sequence ID" value="TEW65983.1"/>
    <property type="molecule type" value="Genomic_DNA"/>
</dbReference>
<dbReference type="AlphaFoldDB" id="A0A4Y8ABT1"/>
<dbReference type="PROSITE" id="PS51257">
    <property type="entry name" value="PROKAR_LIPOPROTEIN"/>
    <property type="match status" value="1"/>
</dbReference>